<dbReference type="Proteomes" id="UP000717585">
    <property type="component" value="Unassembled WGS sequence"/>
</dbReference>
<protein>
    <submittedName>
        <fullName evidence="2">Multi-sensor hybrid histidine kinase</fullName>
    </submittedName>
</protein>
<dbReference type="AlphaFoldDB" id="A0A8J6E0Q4"/>
<evidence type="ECO:0000313" key="3">
    <source>
        <dbReference type="Proteomes" id="UP000717585"/>
    </source>
</evidence>
<comment type="caution">
    <text evidence="2">The sequence shown here is derived from an EMBL/GenBank/DDBJ whole genome shotgun (WGS) entry which is preliminary data.</text>
</comment>
<dbReference type="GO" id="GO:0016301">
    <property type="term" value="F:kinase activity"/>
    <property type="evidence" value="ECO:0007669"/>
    <property type="project" value="UniProtKB-KW"/>
</dbReference>
<keyword evidence="2" id="KW-0808">Transferase</keyword>
<reference evidence="2" key="1">
    <citation type="submission" date="2021-05" db="EMBL/GenBank/DDBJ databases">
        <title>A free-living protist that lacks canonical eukaryotic 1 DNA replication and segregation systems.</title>
        <authorList>
            <person name="Salas-Leiva D.E."/>
            <person name="Tromer E.C."/>
            <person name="Curtis B.A."/>
            <person name="Jerlstrom-Hultqvist J."/>
            <person name="Kolisko M."/>
            <person name="Yi Z."/>
            <person name="Salas-Leiva J.S."/>
            <person name="Gallot-Lavallee L."/>
            <person name="Kops G.J.P.L."/>
            <person name="Archibald J.M."/>
            <person name="Simpson A.G.B."/>
            <person name="Roger A.J."/>
        </authorList>
    </citation>
    <scope>NUCLEOTIDE SEQUENCE</scope>
    <source>
        <strain evidence="2">BICM</strain>
    </source>
</reference>
<feature type="transmembrane region" description="Helical" evidence="1">
    <location>
        <begin position="262"/>
        <end position="289"/>
    </location>
</feature>
<name>A0A8J6E0Q4_9EUKA</name>
<gene>
    <name evidence="2" type="ORF">J8273_2976</name>
</gene>
<keyword evidence="1" id="KW-1133">Transmembrane helix</keyword>
<sequence>MYWVTAILPNEITATKMEQPPATSTPDSLFYLMDELYSDKIVPISFSMQRYKSAWMYFRYHGLNIGIAAGVLFLCLNVFTRLTLIATAICLVLTVTIIGAIIGLPGLVGIALLVFVFYPSLIMNYIAGVIQTIKVRTEPFSVFTVLIPQKEGFKRRLGIFYSIILVCIPLLLVALLCLLIPIIGGLVAATMLIITGTFASLLAAPMALLMTMSYKTTFESLKVSLNVLRLNFKAFFLYGLVTATWVLLSVIFTQVVGWVAGFIPYGIGFIADIAIAVIVYSFVPICFLAEVVAAAQAMGLGNHSFIVGPTMYQVEPSAPAF</sequence>
<keyword evidence="1" id="KW-0472">Membrane</keyword>
<feature type="transmembrane region" description="Helical" evidence="1">
    <location>
        <begin position="57"/>
        <end position="79"/>
    </location>
</feature>
<keyword evidence="1" id="KW-0812">Transmembrane</keyword>
<dbReference type="EMBL" id="JAHDYR010000011">
    <property type="protein sequence ID" value="KAG9395409.1"/>
    <property type="molecule type" value="Genomic_DNA"/>
</dbReference>
<feature type="transmembrane region" description="Helical" evidence="1">
    <location>
        <begin position="189"/>
        <end position="214"/>
    </location>
</feature>
<keyword evidence="2" id="KW-0418">Kinase</keyword>
<feature type="transmembrane region" description="Helical" evidence="1">
    <location>
        <begin position="235"/>
        <end position="256"/>
    </location>
</feature>
<evidence type="ECO:0000256" key="1">
    <source>
        <dbReference type="SAM" id="Phobius"/>
    </source>
</evidence>
<evidence type="ECO:0000313" key="2">
    <source>
        <dbReference type="EMBL" id="KAG9395409.1"/>
    </source>
</evidence>
<organism evidence="2 3">
    <name type="scientific">Carpediemonas membranifera</name>
    <dbReference type="NCBI Taxonomy" id="201153"/>
    <lineage>
        <taxon>Eukaryota</taxon>
        <taxon>Metamonada</taxon>
        <taxon>Carpediemonas-like organisms</taxon>
        <taxon>Carpediemonas</taxon>
    </lineage>
</organism>
<keyword evidence="3" id="KW-1185">Reference proteome</keyword>
<feature type="transmembrane region" description="Helical" evidence="1">
    <location>
        <begin position="159"/>
        <end position="183"/>
    </location>
</feature>
<accession>A0A8J6E0Q4</accession>
<proteinExistence type="predicted"/>
<feature type="transmembrane region" description="Helical" evidence="1">
    <location>
        <begin position="85"/>
        <end position="118"/>
    </location>
</feature>